<evidence type="ECO:0008006" key="5">
    <source>
        <dbReference type="Google" id="ProtNLM"/>
    </source>
</evidence>
<comment type="caution">
    <text evidence="3">The sequence shown here is derived from an EMBL/GenBank/DDBJ whole genome shotgun (WGS) entry which is preliminary data.</text>
</comment>
<keyword evidence="1" id="KW-0808">Transferase</keyword>
<proteinExistence type="predicted"/>
<reference evidence="4" key="1">
    <citation type="journal article" date="2015" name="PLoS Genet.">
        <title>The dynamic genome and transcriptome of the human fungal pathogen Blastomyces and close relative Emmonsia.</title>
        <authorList>
            <person name="Munoz J.F."/>
            <person name="Gauthier G.M."/>
            <person name="Desjardins C.A."/>
            <person name="Gallo J.E."/>
            <person name="Holder J."/>
            <person name="Sullivan T.D."/>
            <person name="Marty A.J."/>
            <person name="Carmen J.C."/>
            <person name="Chen Z."/>
            <person name="Ding L."/>
            <person name="Gujja S."/>
            <person name="Magrini V."/>
            <person name="Misas E."/>
            <person name="Mitreva M."/>
            <person name="Priest M."/>
            <person name="Saif S."/>
            <person name="Whiston E.A."/>
            <person name="Young S."/>
            <person name="Zeng Q."/>
            <person name="Goldman W.E."/>
            <person name="Mardis E.R."/>
            <person name="Taylor J.W."/>
            <person name="McEwen J.G."/>
            <person name="Clay O.K."/>
            <person name="Klein B.S."/>
            <person name="Cuomo C.A."/>
        </authorList>
    </citation>
    <scope>NUCLEOTIDE SEQUENCE [LARGE SCALE GENOMIC DNA]</scope>
    <source>
        <strain evidence="4">UAMH 3008</strain>
    </source>
</reference>
<dbReference type="EMBL" id="LCZI01001578">
    <property type="protein sequence ID" value="KKZ60173.1"/>
    <property type="molecule type" value="Genomic_DNA"/>
</dbReference>
<dbReference type="Proteomes" id="UP000034164">
    <property type="component" value="Unassembled WGS sequence"/>
</dbReference>
<accession>A0A0G2HQ95</accession>
<dbReference type="VEuPathDB" id="FungiDB:EMCG_05095"/>
<dbReference type="InterPro" id="IPR023213">
    <property type="entry name" value="CAT-like_dom_sf"/>
</dbReference>
<protein>
    <recommendedName>
        <fullName evidence="5">Trichothecene 3-O-acetyltransferase</fullName>
    </recommendedName>
</protein>
<dbReference type="Gene3D" id="3.30.559.10">
    <property type="entry name" value="Chloramphenicol acetyltransferase-like domain"/>
    <property type="match status" value="2"/>
</dbReference>
<dbReference type="PANTHER" id="PTHR31642:SF310">
    <property type="entry name" value="FATTY ALCOHOL:CAFFEOYL-COA ACYLTRANSFERASE"/>
    <property type="match status" value="1"/>
</dbReference>
<name>A0A0G2HQ95_9EURO</name>
<dbReference type="GO" id="GO:0044550">
    <property type="term" value="P:secondary metabolite biosynthetic process"/>
    <property type="evidence" value="ECO:0007669"/>
    <property type="project" value="TreeGrafter"/>
</dbReference>
<sequence length="491" mass="52732">MSMFEKDTRFSGLNGVQAENDTVSPEQYGLPRSSAQQKLSPLDMNMPRLYGTRWILCFSLPANVDKAEIYESLKLGLAHTISTIPWIAGNVGPEEGRDPKEGRIQVVDGSGAVKFLYKDLTGILPPYAELKVENFPISKLSTAQLSPLGLMPEPPQPVMAAQANFIEGGLLLTIGVHHSICDGSAVDTILDTWASNTTASESSGSTSFTVYDSTSNDRTPLMTGHPGADLAEFPEYILMPTAPTVTADVNTHQIAATPATIPPMTSHIFYFSPASLTAIKTAASAFSTNDALCAFLWQHMTLARNPTDSSRVEKSTKTSSLLFSVNIRGRTSPPLPPTYLGNASMAVITDHFPISLLTVTATDYDSGLSRAAAAIRRSLNAVNTPNRVPLTIGLIDSRPNPTDYKFAYNGFLGTDISATSWADFGVYKREWGGLLGKVEAFRVPGEGADGVVVVFPRTEEGGLEVMVGLEDGAMGRLMGDVRFIESAKLRG</sequence>
<feature type="region of interest" description="Disordered" evidence="2">
    <location>
        <begin position="14"/>
        <end position="37"/>
    </location>
</feature>
<dbReference type="InterPro" id="IPR050317">
    <property type="entry name" value="Plant_Fungal_Acyltransferase"/>
</dbReference>
<evidence type="ECO:0000256" key="2">
    <source>
        <dbReference type="SAM" id="MobiDB-lite"/>
    </source>
</evidence>
<gene>
    <name evidence="3" type="ORF">EMCG_05095</name>
</gene>
<dbReference type="AlphaFoldDB" id="A0A0G2HQ95"/>
<dbReference type="GO" id="GO:0016747">
    <property type="term" value="F:acyltransferase activity, transferring groups other than amino-acyl groups"/>
    <property type="evidence" value="ECO:0007669"/>
    <property type="project" value="TreeGrafter"/>
</dbReference>
<organism evidence="3 4">
    <name type="scientific">[Emmonsia] crescens</name>
    <dbReference type="NCBI Taxonomy" id="73230"/>
    <lineage>
        <taxon>Eukaryota</taxon>
        <taxon>Fungi</taxon>
        <taxon>Dikarya</taxon>
        <taxon>Ascomycota</taxon>
        <taxon>Pezizomycotina</taxon>
        <taxon>Eurotiomycetes</taxon>
        <taxon>Eurotiomycetidae</taxon>
        <taxon>Onygenales</taxon>
        <taxon>Ajellomycetaceae</taxon>
        <taxon>Emergomyces</taxon>
    </lineage>
</organism>
<dbReference type="PANTHER" id="PTHR31642">
    <property type="entry name" value="TRICHOTHECENE 3-O-ACETYLTRANSFERASE"/>
    <property type="match status" value="1"/>
</dbReference>
<evidence type="ECO:0000313" key="3">
    <source>
        <dbReference type="EMBL" id="KKZ60173.1"/>
    </source>
</evidence>
<evidence type="ECO:0000313" key="4">
    <source>
        <dbReference type="Proteomes" id="UP000034164"/>
    </source>
</evidence>
<dbReference type="Pfam" id="PF02458">
    <property type="entry name" value="Transferase"/>
    <property type="match status" value="1"/>
</dbReference>
<evidence type="ECO:0000256" key="1">
    <source>
        <dbReference type="ARBA" id="ARBA00022679"/>
    </source>
</evidence>
<dbReference type="OrthoDB" id="4196197at2759"/>